<dbReference type="EMBL" id="CM023482">
    <property type="protein sequence ID" value="KAH6938905.1"/>
    <property type="molecule type" value="Genomic_DNA"/>
</dbReference>
<organism evidence="1 2">
    <name type="scientific">Hyalomma asiaticum</name>
    <name type="common">Tick</name>
    <dbReference type="NCBI Taxonomy" id="266040"/>
    <lineage>
        <taxon>Eukaryota</taxon>
        <taxon>Metazoa</taxon>
        <taxon>Ecdysozoa</taxon>
        <taxon>Arthropoda</taxon>
        <taxon>Chelicerata</taxon>
        <taxon>Arachnida</taxon>
        <taxon>Acari</taxon>
        <taxon>Parasitiformes</taxon>
        <taxon>Ixodida</taxon>
        <taxon>Ixodoidea</taxon>
        <taxon>Ixodidae</taxon>
        <taxon>Hyalomminae</taxon>
        <taxon>Hyalomma</taxon>
    </lineage>
</organism>
<accession>A0ACB7SW44</accession>
<comment type="caution">
    <text evidence="1">The sequence shown here is derived from an EMBL/GenBank/DDBJ whole genome shotgun (WGS) entry which is preliminary data.</text>
</comment>
<evidence type="ECO:0000313" key="2">
    <source>
        <dbReference type="Proteomes" id="UP000821845"/>
    </source>
</evidence>
<protein>
    <submittedName>
        <fullName evidence="1">Uncharacterized protein</fullName>
    </submittedName>
</protein>
<proteinExistence type="predicted"/>
<sequence length="300" mass="32716">MAAIQEPPPANVARVVPRMSPAIRINEADAQTPREQPLSLLPRIMFGSALFCLCVMLVVVMGTISNWPSRSELEGDYSSQPEILDSRASVATGSPKRAVKVTAAALEDEATRRRAKGNGTKPFTTHCSQFSFTYCAEGQSGAQRHYFDWTIGSCASTPHGGPLLCNRGRNRRDMKHPLWFWDGDSCVEWNFYRGNCMRRTRGHELTSKAACLETCKLESANDSLGVPPACKAPRSAPCDTAKMRFPFFAVPKGGGGGGSFECVEANAKRLQRQLCLAPGNSFDSIEACDTACKREGSEKI</sequence>
<name>A0ACB7SW44_HYAAI</name>
<reference evidence="1" key="1">
    <citation type="submission" date="2020-05" db="EMBL/GenBank/DDBJ databases">
        <title>Large-scale comparative analyses of tick genomes elucidate their genetic diversity and vector capacities.</title>
        <authorList>
            <person name="Jia N."/>
            <person name="Wang J."/>
            <person name="Shi W."/>
            <person name="Du L."/>
            <person name="Sun Y."/>
            <person name="Zhan W."/>
            <person name="Jiang J."/>
            <person name="Wang Q."/>
            <person name="Zhang B."/>
            <person name="Ji P."/>
            <person name="Sakyi L.B."/>
            <person name="Cui X."/>
            <person name="Yuan T."/>
            <person name="Jiang B."/>
            <person name="Yang W."/>
            <person name="Lam T.T.-Y."/>
            <person name="Chang Q."/>
            <person name="Ding S."/>
            <person name="Wang X."/>
            <person name="Zhu J."/>
            <person name="Ruan X."/>
            <person name="Zhao L."/>
            <person name="Wei J."/>
            <person name="Que T."/>
            <person name="Du C."/>
            <person name="Cheng J."/>
            <person name="Dai P."/>
            <person name="Han X."/>
            <person name="Huang E."/>
            <person name="Gao Y."/>
            <person name="Liu J."/>
            <person name="Shao H."/>
            <person name="Ye R."/>
            <person name="Li L."/>
            <person name="Wei W."/>
            <person name="Wang X."/>
            <person name="Wang C."/>
            <person name="Yang T."/>
            <person name="Huo Q."/>
            <person name="Li W."/>
            <person name="Guo W."/>
            <person name="Chen H."/>
            <person name="Zhou L."/>
            <person name="Ni X."/>
            <person name="Tian J."/>
            <person name="Zhou Y."/>
            <person name="Sheng Y."/>
            <person name="Liu T."/>
            <person name="Pan Y."/>
            <person name="Xia L."/>
            <person name="Li J."/>
            <person name="Zhao F."/>
            <person name="Cao W."/>
        </authorList>
    </citation>
    <scope>NUCLEOTIDE SEQUENCE</scope>
    <source>
        <strain evidence="1">Hyas-2018</strain>
    </source>
</reference>
<keyword evidence="2" id="KW-1185">Reference proteome</keyword>
<gene>
    <name evidence="1" type="ORF">HPB50_014692</name>
</gene>
<evidence type="ECO:0000313" key="1">
    <source>
        <dbReference type="EMBL" id="KAH6938905.1"/>
    </source>
</evidence>
<dbReference type="Proteomes" id="UP000821845">
    <property type="component" value="Chromosome 2"/>
</dbReference>